<feature type="transmembrane region" description="Helical" evidence="7">
    <location>
        <begin position="322"/>
        <end position="343"/>
    </location>
</feature>
<dbReference type="PANTHER" id="PTHR21421:SF29">
    <property type="entry name" value="GUSTATORY RECEPTOR 5A FOR TREHALOSE-RELATED"/>
    <property type="match status" value="1"/>
</dbReference>
<dbReference type="GO" id="GO:0051606">
    <property type="term" value="P:detection of stimulus"/>
    <property type="evidence" value="ECO:0007669"/>
    <property type="project" value="UniProtKB-ARBA"/>
</dbReference>
<feature type="transmembrane region" description="Helical" evidence="7">
    <location>
        <begin position="399"/>
        <end position="422"/>
    </location>
</feature>
<evidence type="ECO:0008006" key="10">
    <source>
        <dbReference type="Google" id="ProtNLM"/>
    </source>
</evidence>
<gene>
    <name evidence="8" type="ORF">HPB48_002830</name>
</gene>
<evidence type="ECO:0000313" key="9">
    <source>
        <dbReference type="Proteomes" id="UP000821853"/>
    </source>
</evidence>
<evidence type="ECO:0000256" key="1">
    <source>
        <dbReference type="ARBA" id="ARBA00004651"/>
    </source>
</evidence>
<name>A0A9J6FDQ6_HAELO</name>
<evidence type="ECO:0000256" key="3">
    <source>
        <dbReference type="ARBA" id="ARBA00022692"/>
    </source>
</evidence>
<evidence type="ECO:0000256" key="2">
    <source>
        <dbReference type="ARBA" id="ARBA00022475"/>
    </source>
</evidence>
<dbReference type="Proteomes" id="UP000821853">
    <property type="component" value="Chromosome 1"/>
</dbReference>
<proteinExistence type="predicted"/>
<dbReference type="VEuPathDB" id="VectorBase:HLOH_054799"/>
<reference evidence="8 9" key="1">
    <citation type="journal article" date="2020" name="Cell">
        <title>Large-Scale Comparative Analyses of Tick Genomes Elucidate Their Genetic Diversity and Vector Capacities.</title>
        <authorList>
            <consortium name="Tick Genome and Microbiome Consortium (TIGMIC)"/>
            <person name="Jia N."/>
            <person name="Wang J."/>
            <person name="Shi W."/>
            <person name="Du L."/>
            <person name="Sun Y."/>
            <person name="Zhan W."/>
            <person name="Jiang J.F."/>
            <person name="Wang Q."/>
            <person name="Zhang B."/>
            <person name="Ji P."/>
            <person name="Bell-Sakyi L."/>
            <person name="Cui X.M."/>
            <person name="Yuan T.T."/>
            <person name="Jiang B.G."/>
            <person name="Yang W.F."/>
            <person name="Lam T.T."/>
            <person name="Chang Q.C."/>
            <person name="Ding S.J."/>
            <person name="Wang X.J."/>
            <person name="Zhu J.G."/>
            <person name="Ruan X.D."/>
            <person name="Zhao L."/>
            <person name="Wei J.T."/>
            <person name="Ye R.Z."/>
            <person name="Que T.C."/>
            <person name="Du C.H."/>
            <person name="Zhou Y.H."/>
            <person name="Cheng J.X."/>
            <person name="Dai P.F."/>
            <person name="Guo W.B."/>
            <person name="Han X.H."/>
            <person name="Huang E.J."/>
            <person name="Li L.F."/>
            <person name="Wei W."/>
            <person name="Gao Y.C."/>
            <person name="Liu J.Z."/>
            <person name="Shao H.Z."/>
            <person name="Wang X."/>
            <person name="Wang C.C."/>
            <person name="Yang T.C."/>
            <person name="Huo Q.B."/>
            <person name="Li W."/>
            <person name="Chen H.Y."/>
            <person name="Chen S.E."/>
            <person name="Zhou L.G."/>
            <person name="Ni X.B."/>
            <person name="Tian J.H."/>
            <person name="Sheng Y."/>
            <person name="Liu T."/>
            <person name="Pan Y.S."/>
            <person name="Xia L.Y."/>
            <person name="Li J."/>
            <person name="Zhao F."/>
            <person name="Cao W.C."/>
        </authorList>
    </citation>
    <scope>NUCLEOTIDE SEQUENCE [LARGE SCALE GENOMIC DNA]</scope>
    <source>
        <strain evidence="8">HaeL-2018</strain>
    </source>
</reference>
<organism evidence="8 9">
    <name type="scientific">Haemaphysalis longicornis</name>
    <name type="common">Bush tick</name>
    <dbReference type="NCBI Taxonomy" id="44386"/>
    <lineage>
        <taxon>Eukaryota</taxon>
        <taxon>Metazoa</taxon>
        <taxon>Ecdysozoa</taxon>
        <taxon>Arthropoda</taxon>
        <taxon>Chelicerata</taxon>
        <taxon>Arachnida</taxon>
        <taxon>Acari</taxon>
        <taxon>Parasitiformes</taxon>
        <taxon>Ixodida</taxon>
        <taxon>Ixodoidea</taxon>
        <taxon>Ixodidae</taxon>
        <taxon>Haemaphysalinae</taxon>
        <taxon>Haemaphysalis</taxon>
    </lineage>
</organism>
<sequence length="428" mass="48452">MKRRAAVIFPKGDENASLSPEVDLLLKTTSCDFGTLQRFSSKRSVCPLKRKVKACVVAVLLTALLVYHGSLLLCCILARKEHGTIRRALACLRIGCSVVVTSLAISRDARISANRSQLTWLYRSLPQLDPSSLRSRRVNALRWIALAFSLCNVIFAAFHSFLPDMNSRARDAYFAELWFGLNASRLEPAAVDILWSFESVVYAVSTDVLVLNVAMCYAVCCVLFKARLRDFRLSLHWHHRRHDEHSGWVDDVSLKLRHVQHLRLLLAKAIDRFEDTFSPMVFWICVACVADICNNLYNFIDHNLNNFASPAHRVHWFRQVAVYVKFGFGLLFFVLFSTSAAAINEEATLAMPDIERLTLDAEDAGSREAHLRAVSLLSCFSRPYTELTAWKVFVLTRGFIFRVLGAIVTYGVIVLQFVHFGATETNRK</sequence>
<feature type="transmembrane region" description="Helical" evidence="7">
    <location>
        <begin position="140"/>
        <end position="162"/>
    </location>
</feature>
<feature type="transmembrane region" description="Helical" evidence="7">
    <location>
        <begin position="52"/>
        <end position="79"/>
    </location>
</feature>
<accession>A0A9J6FDQ6</accession>
<dbReference type="EMBL" id="JABSTR010000001">
    <property type="protein sequence ID" value="KAH9360808.1"/>
    <property type="molecule type" value="Genomic_DNA"/>
</dbReference>
<dbReference type="OMA" id="FHEISSY"/>
<evidence type="ECO:0000256" key="6">
    <source>
        <dbReference type="ARBA" id="ARBA00023170"/>
    </source>
</evidence>
<dbReference type="GO" id="GO:0005886">
    <property type="term" value="C:plasma membrane"/>
    <property type="evidence" value="ECO:0007669"/>
    <property type="project" value="UniProtKB-SubCell"/>
</dbReference>
<keyword evidence="6" id="KW-0675">Receptor</keyword>
<comment type="caution">
    <text evidence="8">The sequence shown here is derived from an EMBL/GenBank/DDBJ whole genome shotgun (WGS) entry which is preliminary data.</text>
</comment>
<keyword evidence="2" id="KW-1003">Cell membrane</keyword>
<dbReference type="Pfam" id="PF08395">
    <property type="entry name" value="7tm_7"/>
    <property type="match status" value="1"/>
</dbReference>
<keyword evidence="4 7" id="KW-1133">Transmembrane helix</keyword>
<keyword evidence="5 7" id="KW-0472">Membrane</keyword>
<evidence type="ECO:0000256" key="7">
    <source>
        <dbReference type="SAM" id="Phobius"/>
    </source>
</evidence>
<evidence type="ECO:0000256" key="5">
    <source>
        <dbReference type="ARBA" id="ARBA00023136"/>
    </source>
</evidence>
<evidence type="ECO:0000256" key="4">
    <source>
        <dbReference type="ARBA" id="ARBA00022989"/>
    </source>
</evidence>
<dbReference type="InterPro" id="IPR013604">
    <property type="entry name" value="7TM_chemorcpt"/>
</dbReference>
<dbReference type="GO" id="GO:0038023">
    <property type="term" value="F:signaling receptor activity"/>
    <property type="evidence" value="ECO:0007669"/>
    <property type="project" value="UniProtKB-ARBA"/>
</dbReference>
<comment type="subcellular location">
    <subcellularLocation>
        <location evidence="1">Cell membrane</location>
        <topology evidence="1">Multi-pass membrane protein</topology>
    </subcellularLocation>
</comment>
<evidence type="ECO:0000313" key="8">
    <source>
        <dbReference type="EMBL" id="KAH9360808.1"/>
    </source>
</evidence>
<keyword evidence="9" id="KW-1185">Reference proteome</keyword>
<feature type="transmembrane region" description="Helical" evidence="7">
    <location>
        <begin position="200"/>
        <end position="224"/>
    </location>
</feature>
<dbReference type="PANTHER" id="PTHR21421">
    <property type="entry name" value="GUSTATORY RECEPTOR"/>
    <property type="match status" value="1"/>
</dbReference>
<protein>
    <recommendedName>
        <fullName evidence="10">Gustatory receptor</fullName>
    </recommendedName>
</protein>
<dbReference type="AlphaFoldDB" id="A0A9J6FDQ6"/>
<keyword evidence="3 7" id="KW-0812">Transmembrane</keyword>
<dbReference type="GO" id="GO:0050909">
    <property type="term" value="P:sensory perception of taste"/>
    <property type="evidence" value="ECO:0007669"/>
    <property type="project" value="InterPro"/>
</dbReference>